<evidence type="ECO:0000256" key="12">
    <source>
        <dbReference type="SAM" id="Phobius"/>
    </source>
</evidence>
<dbReference type="PROSITE" id="PS01096">
    <property type="entry name" value="PPIC_PPIASE_1"/>
    <property type="match status" value="1"/>
</dbReference>
<evidence type="ECO:0000256" key="8">
    <source>
        <dbReference type="ARBA" id="ARBA00038408"/>
    </source>
</evidence>
<evidence type="ECO:0000256" key="6">
    <source>
        <dbReference type="ARBA" id="ARBA00023136"/>
    </source>
</evidence>
<evidence type="ECO:0000256" key="2">
    <source>
        <dbReference type="ARBA" id="ARBA00022475"/>
    </source>
</evidence>
<dbReference type="EMBL" id="CAKLPX010000001">
    <property type="protein sequence ID" value="CAH0990164.1"/>
    <property type="molecule type" value="Genomic_DNA"/>
</dbReference>
<dbReference type="InterPro" id="IPR027304">
    <property type="entry name" value="Trigger_fact/SurA_dom_sf"/>
</dbReference>
<dbReference type="GO" id="GO:0003755">
    <property type="term" value="F:peptidyl-prolyl cis-trans isomerase activity"/>
    <property type="evidence" value="ECO:0007669"/>
    <property type="project" value="UniProtKB-EC"/>
</dbReference>
<name>A0ABM9AAC4_9GAMM</name>
<evidence type="ECO:0000256" key="7">
    <source>
        <dbReference type="ARBA" id="ARBA00023186"/>
    </source>
</evidence>
<keyword evidence="11" id="KW-0697">Rotamase</keyword>
<keyword evidence="5 12" id="KW-1133">Transmembrane helix</keyword>
<keyword evidence="7" id="KW-0143">Chaperone</keyword>
<dbReference type="Pfam" id="PF13624">
    <property type="entry name" value="SurA_N_3"/>
    <property type="match status" value="1"/>
</dbReference>
<keyword evidence="3" id="KW-0997">Cell inner membrane</keyword>
<dbReference type="PROSITE" id="PS50198">
    <property type="entry name" value="PPIC_PPIASE_2"/>
    <property type="match status" value="1"/>
</dbReference>
<dbReference type="SUPFAM" id="SSF109998">
    <property type="entry name" value="Triger factor/SurA peptide-binding domain-like"/>
    <property type="match status" value="1"/>
</dbReference>
<evidence type="ECO:0000259" key="13">
    <source>
        <dbReference type="PROSITE" id="PS50198"/>
    </source>
</evidence>
<gene>
    <name evidence="14" type="primary">ppiD</name>
    <name evidence="14" type="ORF">SIN8267_00249</name>
</gene>
<dbReference type="PANTHER" id="PTHR47529">
    <property type="entry name" value="PEPTIDYL-PROLYL CIS-TRANS ISOMERASE D"/>
    <property type="match status" value="1"/>
</dbReference>
<reference evidence="14" key="1">
    <citation type="submission" date="2021-12" db="EMBL/GenBank/DDBJ databases">
        <authorList>
            <person name="Rodrigo-Torres L."/>
            <person name="Arahal R. D."/>
            <person name="Lucena T."/>
        </authorList>
    </citation>
    <scope>NUCLEOTIDE SEQUENCE</scope>
    <source>
        <strain evidence="14">CECT 8267</strain>
    </source>
</reference>
<keyword evidence="2" id="KW-1003">Cell membrane</keyword>
<dbReference type="PANTHER" id="PTHR47529:SF1">
    <property type="entry name" value="PERIPLASMIC CHAPERONE PPID"/>
    <property type="match status" value="1"/>
</dbReference>
<dbReference type="SUPFAM" id="SSF54534">
    <property type="entry name" value="FKBP-like"/>
    <property type="match status" value="1"/>
</dbReference>
<dbReference type="InterPro" id="IPR052029">
    <property type="entry name" value="PpiD_chaperone"/>
</dbReference>
<keyword evidence="11 14" id="KW-0413">Isomerase</keyword>
<dbReference type="InterPro" id="IPR046357">
    <property type="entry name" value="PPIase_dom_sf"/>
</dbReference>
<dbReference type="RefSeq" id="WP_237442853.1">
    <property type="nucleotide sequence ID" value="NZ_CAKLPX010000001.1"/>
</dbReference>
<dbReference type="InterPro" id="IPR000297">
    <property type="entry name" value="PPIase_PpiC"/>
</dbReference>
<keyword evidence="15" id="KW-1185">Reference proteome</keyword>
<keyword evidence="4 12" id="KW-0812">Transmembrane</keyword>
<comment type="caution">
    <text evidence="14">The sequence shown here is derived from an EMBL/GenBank/DDBJ whole genome shotgun (WGS) entry which is preliminary data.</text>
</comment>
<evidence type="ECO:0000256" key="11">
    <source>
        <dbReference type="PROSITE-ProRule" id="PRU00278"/>
    </source>
</evidence>
<accession>A0ABM9AAC4</accession>
<evidence type="ECO:0000256" key="3">
    <source>
        <dbReference type="ARBA" id="ARBA00022519"/>
    </source>
</evidence>
<feature type="domain" description="PpiC" evidence="13">
    <location>
        <begin position="263"/>
        <end position="362"/>
    </location>
</feature>
<dbReference type="Gene3D" id="1.10.4030.10">
    <property type="entry name" value="Porin chaperone SurA, peptide-binding domain"/>
    <property type="match status" value="1"/>
</dbReference>
<comment type="subcellular location">
    <subcellularLocation>
        <location evidence="1">Cell inner membrane</location>
        <topology evidence="1">Single-pass type II membrane protein</topology>
        <orientation evidence="1">Periplasmic side</orientation>
    </subcellularLocation>
</comment>
<evidence type="ECO:0000256" key="1">
    <source>
        <dbReference type="ARBA" id="ARBA00004382"/>
    </source>
</evidence>
<evidence type="ECO:0000313" key="14">
    <source>
        <dbReference type="EMBL" id="CAH0990164.1"/>
    </source>
</evidence>
<protein>
    <recommendedName>
        <fullName evidence="9">Periplasmic chaperone PpiD</fullName>
    </recommendedName>
    <alternativeName>
        <fullName evidence="10">Periplasmic folding chaperone</fullName>
    </alternativeName>
</protein>
<dbReference type="Gene3D" id="3.10.50.40">
    <property type="match status" value="1"/>
</dbReference>
<dbReference type="Pfam" id="PF00639">
    <property type="entry name" value="Rotamase"/>
    <property type="match status" value="1"/>
</dbReference>
<organism evidence="14 15">
    <name type="scientific">Sinobacterium norvegicum</name>
    <dbReference type="NCBI Taxonomy" id="1641715"/>
    <lineage>
        <taxon>Bacteria</taxon>
        <taxon>Pseudomonadati</taxon>
        <taxon>Pseudomonadota</taxon>
        <taxon>Gammaproteobacteria</taxon>
        <taxon>Cellvibrionales</taxon>
        <taxon>Spongiibacteraceae</taxon>
        <taxon>Sinobacterium</taxon>
    </lineage>
</organism>
<evidence type="ECO:0000256" key="10">
    <source>
        <dbReference type="ARBA" id="ARBA00042775"/>
    </source>
</evidence>
<dbReference type="Proteomes" id="UP000838100">
    <property type="component" value="Unassembled WGS sequence"/>
</dbReference>
<comment type="similarity">
    <text evidence="8">Belongs to the PpiD chaperone family.</text>
</comment>
<sequence length="623" mass="67142">MIQNIRDNSQGLIAKIIIGIMIVPLAFFGVDALFNSAPSSDVATVNGEAISENELSREVNQQMQRLASQMGEGFDINSIDSAIVRKPALDQLVENKLLLQKASEEKFRVSDNFIDQIILQDSTFHEEGVFSRTRFDAILRQAGLTTGGYKALLFKQVLMSQYASGVAYSDFATSAELAAAAQLLKQKRGGEYVVLSAEQVRQQVNVSEEEAQTYYQENAAQFMTDEAVSVNYIQLSVEDLFKPIDEKVLRDSYSEQVALFNAGTERHVAHILIEVNDTLNQQQAIDKVGQIKARIEAGEDFAVVAEELSEDIGSASMGGDLGVTDGTAFPEAFEQAAAELDVDQLSDAVVTDAGVHLIKLLAVDKIEPPTFEQSRAEIELTIQQQNSQTEYIQLLESLKDYTFNAEDLAGPAKDLDLTVATSEAFTRQGGNGIFSNAAVIKAAFSADVLTGGNNSDVVELDDSTAVVMHLSKHDKAEQIAFAEIRADIVQILTDQKVAEELDTLSQQLLSGNADNLQQVADDNALALTVIEPVSREASASLLPAIAQALFTLPPADGLSAQKVNLPGGDVAIVAVTSIAEGSVGDVSEQEKAYFAEYVARNSGESAFALVQSALKASAEIEIK</sequence>
<evidence type="ECO:0000313" key="15">
    <source>
        <dbReference type="Proteomes" id="UP000838100"/>
    </source>
</evidence>
<keyword evidence="6 12" id="KW-0472">Membrane</keyword>
<evidence type="ECO:0000256" key="5">
    <source>
        <dbReference type="ARBA" id="ARBA00022989"/>
    </source>
</evidence>
<feature type="transmembrane region" description="Helical" evidence="12">
    <location>
        <begin position="12"/>
        <end position="34"/>
    </location>
</feature>
<evidence type="ECO:0000256" key="9">
    <source>
        <dbReference type="ARBA" id="ARBA00040743"/>
    </source>
</evidence>
<proteinExistence type="inferred from homology"/>
<evidence type="ECO:0000256" key="4">
    <source>
        <dbReference type="ARBA" id="ARBA00022692"/>
    </source>
</evidence>
<dbReference type="InterPro" id="IPR023058">
    <property type="entry name" value="PPIase_PpiC_CS"/>
</dbReference>